<proteinExistence type="predicted"/>
<protein>
    <submittedName>
        <fullName evidence="2">Right-handed parallel beta-helix repeat-containing protein</fullName>
    </submittedName>
</protein>
<dbReference type="SUPFAM" id="SSF51126">
    <property type="entry name" value="Pectin lyase-like"/>
    <property type="match status" value="2"/>
</dbReference>
<dbReference type="PROSITE" id="PS51257">
    <property type="entry name" value="PROKAR_LIPOPROTEIN"/>
    <property type="match status" value="1"/>
</dbReference>
<dbReference type="EMBL" id="VBOX01000022">
    <property type="protein sequence ID" value="TMQ65295.1"/>
    <property type="molecule type" value="Genomic_DNA"/>
</dbReference>
<accession>A0A538TNV7</accession>
<reference evidence="2 3" key="1">
    <citation type="journal article" date="2019" name="Nat. Microbiol.">
        <title>Mediterranean grassland soil C-N compound turnover is dependent on rainfall and depth, and is mediated by genomically divergent microorganisms.</title>
        <authorList>
            <person name="Diamond S."/>
            <person name="Andeer P.F."/>
            <person name="Li Z."/>
            <person name="Crits-Christoph A."/>
            <person name="Burstein D."/>
            <person name="Anantharaman K."/>
            <person name="Lane K.R."/>
            <person name="Thomas B.C."/>
            <person name="Pan C."/>
            <person name="Northen T.R."/>
            <person name="Banfield J.F."/>
        </authorList>
    </citation>
    <scope>NUCLEOTIDE SEQUENCE [LARGE SCALE GENOMIC DNA]</scope>
    <source>
        <strain evidence="2">WS_7</strain>
    </source>
</reference>
<comment type="caution">
    <text evidence="2">The sequence shown here is derived from an EMBL/GenBank/DDBJ whole genome shotgun (WGS) entry which is preliminary data.</text>
</comment>
<organism evidence="2 3">
    <name type="scientific">Eiseniibacteriota bacterium</name>
    <dbReference type="NCBI Taxonomy" id="2212470"/>
    <lineage>
        <taxon>Bacteria</taxon>
        <taxon>Candidatus Eiseniibacteriota</taxon>
    </lineage>
</organism>
<evidence type="ECO:0000313" key="3">
    <source>
        <dbReference type="Proteomes" id="UP000317366"/>
    </source>
</evidence>
<dbReference type="Pfam" id="PF13229">
    <property type="entry name" value="Beta_helix"/>
    <property type="match status" value="1"/>
</dbReference>
<dbReference type="InterPro" id="IPR012334">
    <property type="entry name" value="Pectin_lyas_fold"/>
</dbReference>
<gene>
    <name evidence="2" type="ORF">E6K77_03000</name>
</gene>
<dbReference type="InterPro" id="IPR011050">
    <property type="entry name" value="Pectin_lyase_fold/virulence"/>
</dbReference>
<dbReference type="AlphaFoldDB" id="A0A538TNV7"/>
<sequence>MLTFFCRTPLRWGRGWVLALSFGVVACGERPEATAPSPPLADLLLDPPACGTVTTNTNLSGDCMGPLVVGGSGITVNLGGHAVTCGTVPNPPSPFNGIEITAQTDVHVTNGEVKNCGTGIAITGGGGHQLSNLNVHNHGFGGGNFGDGIRLTASSNNDIRNTTSSFNHALGVRLLGNSDFNKMASLELEQNDGPQISGGILLAFGADNNTVSSSFLLGNGNFGIGIAGSNNTIDLSTEVRQSNKGATPIAGTFGGSPMPGIEVFSSTSTGTTIRATTLVQNLVGVFLGSATNTTIQSSEASNNVLQGIRLTFGARSNLVQSNKAFGNGTFDLEDDNPACDANTWKSNKFGTANQSCIN</sequence>
<dbReference type="InterPro" id="IPR006626">
    <property type="entry name" value="PbH1"/>
</dbReference>
<dbReference type="InterPro" id="IPR039448">
    <property type="entry name" value="Beta_helix"/>
</dbReference>
<dbReference type="Proteomes" id="UP000317366">
    <property type="component" value="Unassembled WGS sequence"/>
</dbReference>
<dbReference type="Gene3D" id="2.160.20.10">
    <property type="entry name" value="Single-stranded right-handed beta-helix, Pectin lyase-like"/>
    <property type="match status" value="2"/>
</dbReference>
<name>A0A538TNV7_UNCEI</name>
<dbReference type="InterPro" id="IPR022441">
    <property type="entry name" value="Para_beta_helix_rpt-2"/>
</dbReference>
<evidence type="ECO:0000259" key="1">
    <source>
        <dbReference type="Pfam" id="PF13229"/>
    </source>
</evidence>
<evidence type="ECO:0000313" key="2">
    <source>
        <dbReference type="EMBL" id="TMQ65295.1"/>
    </source>
</evidence>
<dbReference type="SMART" id="SM00710">
    <property type="entry name" value="PbH1"/>
    <property type="match status" value="6"/>
</dbReference>
<feature type="domain" description="Right handed beta helix" evidence="1">
    <location>
        <begin position="96"/>
        <end position="238"/>
    </location>
</feature>
<dbReference type="NCBIfam" id="TIGR03804">
    <property type="entry name" value="para_beta_helix"/>
    <property type="match status" value="1"/>
</dbReference>